<evidence type="ECO:0000256" key="1">
    <source>
        <dbReference type="ARBA" id="ARBA00001966"/>
    </source>
</evidence>
<accession>A0A9Q8QBN3</accession>
<gene>
    <name evidence="16" type="primary">BIO2</name>
    <name evidence="16" type="ORF">JDV02_002471</name>
</gene>
<dbReference type="PANTHER" id="PTHR22976">
    <property type="entry name" value="BIOTIN SYNTHASE"/>
    <property type="match status" value="1"/>
</dbReference>
<keyword evidence="12" id="KW-0411">Iron-sulfur</keyword>
<keyword evidence="5" id="KW-0004">4Fe-4S</keyword>
<sequence length="471" mass="50850">MCLVLGNGPSIVSFVPTTALARVTLPRLYLLSFGRTRIGTLPYAQVVCSQSKDVGTMRARTVAALAPLRGAGRRSTALVQAPWTTTTTSAIQLLQARGGATLVDTPTAAHDLAAPPEAIEPSRKAEASKVFRDAVAATAPRNTWTRQEISAIYYQPLLELAHQASTVHRRFHSPGEVQLCTLMNIKTGGCTEDCSYCAQATRYQKGTGLEAKRVESVESVLAAARQARENGSTRFCMGAAWRDMRGRKTSLKNITEMVKGVRAMGMEVCVTLGMIDDKQAKELKEAGLTAYNHNVDTSREFYPSVITTRTYDERLQTLGHVRDAGINVCSGGILGLGESSEDRVGLLHTVSTLPSHPESFPVNALVPIKGTPLGDTTPIAFTSMLRTIATARILMPATIIRIAAGRKTMSEEKQALCFMAGANAIFTGEKMLTTDCNGWDEDSAMFGRWGLSPMKSFDKTPAQAGDMDARQ</sequence>
<dbReference type="GeneID" id="72064432"/>
<dbReference type="GO" id="GO:0009102">
    <property type="term" value="P:biotin biosynthetic process"/>
    <property type="evidence" value="ECO:0007669"/>
    <property type="project" value="UniProtKB-KW"/>
</dbReference>
<dbReference type="Proteomes" id="UP000829364">
    <property type="component" value="Chromosome 2"/>
</dbReference>
<dbReference type="Pfam" id="PF04055">
    <property type="entry name" value="Radical_SAM"/>
    <property type="match status" value="1"/>
</dbReference>
<dbReference type="InterPro" id="IPR006638">
    <property type="entry name" value="Elp3/MiaA/NifB-like_rSAM"/>
</dbReference>
<protein>
    <recommendedName>
        <fullName evidence="4">biotin synthase</fullName>
        <ecNumber evidence="4">2.8.1.6</ecNumber>
    </recommendedName>
</protein>
<evidence type="ECO:0000259" key="15">
    <source>
        <dbReference type="PROSITE" id="PS51918"/>
    </source>
</evidence>
<dbReference type="SMART" id="SM00876">
    <property type="entry name" value="BATS"/>
    <property type="match status" value="1"/>
</dbReference>
<dbReference type="PANTHER" id="PTHR22976:SF2">
    <property type="entry name" value="BIOTIN SYNTHASE, MITOCHONDRIAL"/>
    <property type="match status" value="1"/>
</dbReference>
<dbReference type="GO" id="GO:0051537">
    <property type="term" value="F:2 iron, 2 sulfur cluster binding"/>
    <property type="evidence" value="ECO:0007669"/>
    <property type="project" value="UniProtKB-KW"/>
</dbReference>
<dbReference type="InterPro" id="IPR013785">
    <property type="entry name" value="Aldolase_TIM"/>
</dbReference>
<dbReference type="SFLD" id="SFLDG01060">
    <property type="entry name" value="BATS_domain_containing"/>
    <property type="match status" value="1"/>
</dbReference>
<dbReference type="InterPro" id="IPR058240">
    <property type="entry name" value="rSAM_sf"/>
</dbReference>
<dbReference type="GO" id="GO:0004076">
    <property type="term" value="F:biotin synthase activity"/>
    <property type="evidence" value="ECO:0007669"/>
    <property type="project" value="UniProtKB-EC"/>
</dbReference>
<dbReference type="InterPro" id="IPR024177">
    <property type="entry name" value="Biotin_synthase"/>
</dbReference>
<evidence type="ECO:0000256" key="10">
    <source>
        <dbReference type="ARBA" id="ARBA00022756"/>
    </source>
</evidence>
<dbReference type="Gene3D" id="3.20.20.70">
    <property type="entry name" value="Aldolase class I"/>
    <property type="match status" value="1"/>
</dbReference>
<keyword evidence="6 16" id="KW-0808">Transferase</keyword>
<dbReference type="GO" id="GO:0005739">
    <property type="term" value="C:mitochondrion"/>
    <property type="evidence" value="ECO:0007669"/>
    <property type="project" value="TreeGrafter"/>
</dbReference>
<dbReference type="GO" id="GO:0051539">
    <property type="term" value="F:4 iron, 4 sulfur cluster binding"/>
    <property type="evidence" value="ECO:0007669"/>
    <property type="project" value="UniProtKB-KW"/>
</dbReference>
<evidence type="ECO:0000256" key="12">
    <source>
        <dbReference type="ARBA" id="ARBA00023014"/>
    </source>
</evidence>
<keyword evidence="8" id="KW-0001">2Fe-2S</keyword>
<keyword evidence="9" id="KW-0479">Metal-binding</keyword>
<evidence type="ECO:0000313" key="17">
    <source>
        <dbReference type="Proteomes" id="UP000829364"/>
    </source>
</evidence>
<evidence type="ECO:0000256" key="13">
    <source>
        <dbReference type="ARBA" id="ARBA00023128"/>
    </source>
</evidence>
<keyword evidence="7" id="KW-0949">S-adenosyl-L-methionine</keyword>
<evidence type="ECO:0000256" key="6">
    <source>
        <dbReference type="ARBA" id="ARBA00022679"/>
    </source>
</evidence>
<evidence type="ECO:0000256" key="7">
    <source>
        <dbReference type="ARBA" id="ARBA00022691"/>
    </source>
</evidence>
<proteinExistence type="inferred from homology"/>
<evidence type="ECO:0000256" key="2">
    <source>
        <dbReference type="ARBA" id="ARBA00004942"/>
    </source>
</evidence>
<evidence type="ECO:0000256" key="8">
    <source>
        <dbReference type="ARBA" id="ARBA00022714"/>
    </source>
</evidence>
<keyword evidence="10" id="KW-0093">Biotin biosynthesis</keyword>
<dbReference type="SUPFAM" id="SSF102114">
    <property type="entry name" value="Radical SAM enzymes"/>
    <property type="match status" value="1"/>
</dbReference>
<evidence type="ECO:0000256" key="5">
    <source>
        <dbReference type="ARBA" id="ARBA00022485"/>
    </source>
</evidence>
<feature type="domain" description="Radical SAM core" evidence="15">
    <location>
        <begin position="175"/>
        <end position="406"/>
    </location>
</feature>
<organism evidence="16 17">
    <name type="scientific">Purpureocillium takamizusanense</name>
    <dbReference type="NCBI Taxonomy" id="2060973"/>
    <lineage>
        <taxon>Eukaryota</taxon>
        <taxon>Fungi</taxon>
        <taxon>Dikarya</taxon>
        <taxon>Ascomycota</taxon>
        <taxon>Pezizomycotina</taxon>
        <taxon>Sordariomycetes</taxon>
        <taxon>Hypocreomycetidae</taxon>
        <taxon>Hypocreales</taxon>
        <taxon>Ophiocordycipitaceae</taxon>
        <taxon>Purpureocillium</taxon>
    </lineage>
</organism>
<dbReference type="NCBIfam" id="TIGR00433">
    <property type="entry name" value="bioB"/>
    <property type="match status" value="1"/>
</dbReference>
<name>A0A9Q8QBN3_9HYPO</name>
<dbReference type="SFLD" id="SFLDS00029">
    <property type="entry name" value="Radical_SAM"/>
    <property type="match status" value="1"/>
</dbReference>
<dbReference type="InterPro" id="IPR002684">
    <property type="entry name" value="Biotin_synth/BioAB"/>
</dbReference>
<dbReference type="SMART" id="SM00729">
    <property type="entry name" value="Elp3"/>
    <property type="match status" value="1"/>
</dbReference>
<dbReference type="OrthoDB" id="2414104at2759"/>
<dbReference type="PROSITE" id="PS51918">
    <property type="entry name" value="RADICAL_SAM"/>
    <property type="match status" value="1"/>
</dbReference>
<comment type="cofactor">
    <cofactor evidence="14">
        <name>[2Fe-2S] cluster</name>
        <dbReference type="ChEBI" id="CHEBI:190135"/>
    </cofactor>
</comment>
<evidence type="ECO:0000256" key="11">
    <source>
        <dbReference type="ARBA" id="ARBA00023004"/>
    </source>
</evidence>
<dbReference type="InterPro" id="IPR010722">
    <property type="entry name" value="BATS_dom"/>
</dbReference>
<dbReference type="CDD" id="cd01335">
    <property type="entry name" value="Radical_SAM"/>
    <property type="match status" value="1"/>
</dbReference>
<evidence type="ECO:0000256" key="4">
    <source>
        <dbReference type="ARBA" id="ARBA00012236"/>
    </source>
</evidence>
<comment type="cofactor">
    <cofactor evidence="1">
        <name>[4Fe-4S] cluster</name>
        <dbReference type="ChEBI" id="CHEBI:49883"/>
    </cofactor>
</comment>
<evidence type="ECO:0000256" key="14">
    <source>
        <dbReference type="ARBA" id="ARBA00034078"/>
    </source>
</evidence>
<dbReference type="RefSeq" id="XP_047839472.1">
    <property type="nucleotide sequence ID" value="XM_047983501.1"/>
</dbReference>
<keyword evidence="13" id="KW-0496">Mitochondrion</keyword>
<dbReference type="SFLD" id="SFLDG01278">
    <property type="entry name" value="biotin_synthase_like"/>
    <property type="match status" value="1"/>
</dbReference>
<dbReference type="FunFam" id="3.20.20.70:FF:000011">
    <property type="entry name" value="Biotin synthase"/>
    <property type="match status" value="1"/>
</dbReference>
<keyword evidence="11" id="KW-0408">Iron</keyword>
<dbReference type="EMBL" id="CP086355">
    <property type="protein sequence ID" value="UNI15991.1"/>
    <property type="molecule type" value="Genomic_DNA"/>
</dbReference>
<dbReference type="SFLD" id="SFLDF00272">
    <property type="entry name" value="biotin_synthase"/>
    <property type="match status" value="1"/>
</dbReference>
<reference evidence="16" key="1">
    <citation type="submission" date="2021-11" db="EMBL/GenBank/DDBJ databases">
        <title>Purpureocillium_takamizusanense_genome.</title>
        <authorList>
            <person name="Nguyen N.-H."/>
        </authorList>
    </citation>
    <scope>NUCLEOTIDE SEQUENCE</scope>
    <source>
        <strain evidence="16">PT3</strain>
    </source>
</reference>
<dbReference type="Pfam" id="PF06968">
    <property type="entry name" value="BATS"/>
    <property type="match status" value="1"/>
</dbReference>
<dbReference type="EC" id="2.8.1.6" evidence="4"/>
<dbReference type="KEGG" id="ptkz:JDV02_002471"/>
<dbReference type="HAMAP" id="MF_01694">
    <property type="entry name" value="BioB"/>
    <property type="match status" value="1"/>
</dbReference>
<dbReference type="InterPro" id="IPR007197">
    <property type="entry name" value="rSAM"/>
</dbReference>
<comment type="pathway">
    <text evidence="2">Cofactor biosynthesis; biotin biosynthesis; biotin from 7,8-diaminononanoate: step 2/2.</text>
</comment>
<evidence type="ECO:0000256" key="9">
    <source>
        <dbReference type="ARBA" id="ARBA00022723"/>
    </source>
</evidence>
<dbReference type="GO" id="GO:0046872">
    <property type="term" value="F:metal ion binding"/>
    <property type="evidence" value="ECO:0007669"/>
    <property type="project" value="UniProtKB-KW"/>
</dbReference>
<comment type="similarity">
    <text evidence="3">Belongs to the radical SAM superfamily. Biotin synthase family.</text>
</comment>
<dbReference type="AlphaFoldDB" id="A0A9Q8QBN3"/>
<evidence type="ECO:0000313" key="16">
    <source>
        <dbReference type="EMBL" id="UNI15991.1"/>
    </source>
</evidence>
<evidence type="ECO:0000256" key="3">
    <source>
        <dbReference type="ARBA" id="ARBA00010765"/>
    </source>
</evidence>
<keyword evidence="17" id="KW-1185">Reference proteome</keyword>